<sequence length="79" mass="8746">MVRCGARPEMLTIFTLGKVLSRGEANEGTILAPPFIETSAPIVSRLNLDFPFKSGGLLLDKTDRRLGIEAARIYRRVQT</sequence>
<reference evidence="1 2" key="1">
    <citation type="submission" date="2019-03" db="EMBL/GenBank/DDBJ databases">
        <title>Freshwater and sediment microbial communities from various areas in North America, analyzing microbe dynamics in response to fracking.</title>
        <authorList>
            <person name="Lamendella R."/>
        </authorList>
    </citation>
    <scope>NUCLEOTIDE SEQUENCE [LARGE SCALE GENOMIC DNA]</scope>
    <source>
        <strain evidence="1 2">175.2</strain>
    </source>
</reference>
<dbReference type="EMBL" id="SMAR01000070">
    <property type="protein sequence ID" value="TCT27933.1"/>
    <property type="molecule type" value="Genomic_DNA"/>
</dbReference>
<dbReference type="Proteomes" id="UP000295097">
    <property type="component" value="Unassembled WGS sequence"/>
</dbReference>
<comment type="caution">
    <text evidence="1">The sequence shown here is derived from an EMBL/GenBank/DDBJ whole genome shotgun (WGS) entry which is preliminary data.</text>
</comment>
<feature type="non-terminal residue" evidence="1">
    <location>
        <position position="79"/>
    </location>
</feature>
<keyword evidence="2" id="KW-1185">Reference proteome</keyword>
<gene>
    <name evidence="1" type="ORF">EDC90_10701</name>
</gene>
<accession>A0A4R3NCF0</accession>
<organism evidence="1 2">
    <name type="scientific">Martelella mediterranea</name>
    <dbReference type="NCBI Taxonomy" id="293089"/>
    <lineage>
        <taxon>Bacteria</taxon>
        <taxon>Pseudomonadati</taxon>
        <taxon>Pseudomonadota</taxon>
        <taxon>Alphaproteobacteria</taxon>
        <taxon>Hyphomicrobiales</taxon>
        <taxon>Aurantimonadaceae</taxon>
        <taxon>Martelella</taxon>
    </lineage>
</organism>
<evidence type="ECO:0000313" key="2">
    <source>
        <dbReference type="Proteomes" id="UP000295097"/>
    </source>
</evidence>
<name>A0A4R3NCF0_9HYPH</name>
<evidence type="ECO:0000313" key="1">
    <source>
        <dbReference type="EMBL" id="TCT27933.1"/>
    </source>
</evidence>
<proteinExistence type="predicted"/>
<dbReference type="AlphaFoldDB" id="A0A4R3NCF0"/>
<protein>
    <submittedName>
        <fullName evidence="1">Uncharacterized protein</fullName>
    </submittedName>
</protein>